<gene>
    <name evidence="2" type="ORF">THAOC_11225</name>
</gene>
<feature type="region of interest" description="Disordered" evidence="1">
    <location>
        <begin position="494"/>
        <end position="536"/>
    </location>
</feature>
<dbReference type="Proteomes" id="UP000266841">
    <property type="component" value="Unassembled WGS sequence"/>
</dbReference>
<sequence>MIAIDSLAQQARALWSTPYSSQFAFPTWVANEWAQIHQTFGPTAKIYHSSPDNLPEVRTLAIFREPTNIAMDRCGSRETLDKFYQKTIFGFRSSENTEDEDRSGGGLFSNLFPEGKFSNDKGRDAEISSYYEFKSEDSSCSSDDPARFRKNLEGAYRFTNESYLMPQIAAYAKTPMRYEIGGTLYSNEEGVHTLSLVGSGFDAWQQPDCAYYFDKSTQTIRGDRKEEFFRQRQISFAIVLQCCHDHGLDRIEFVAVGAGAFSALLPPGIVVEYLKSAWASEKIQDLKSSLESIGGREIHLSFRTEPPFSHCVGIGGGVPSWYRESGYTAQGQADSWEDAMERTLFINAWDPWSLVGNGNENDHSVDGFYGLNKNLYVCLGRKKSFKKSSRRQEPRARDAVLARPQRLEVPAQRPFHPLPLPQEVRDLPPLLVRFVPSRRDGVDDVPEHVDQAVRDDLHAPPLGEAGRESPGVLTRQDRRHDRARLAVAVVPHVETDEAGGVRGGRRPVPRPAREESVGAGAGARRRGTRPERDQVR</sequence>
<dbReference type="AlphaFoldDB" id="K0TB88"/>
<organism evidence="2 3">
    <name type="scientific">Thalassiosira oceanica</name>
    <name type="common">Marine diatom</name>
    <dbReference type="NCBI Taxonomy" id="159749"/>
    <lineage>
        <taxon>Eukaryota</taxon>
        <taxon>Sar</taxon>
        <taxon>Stramenopiles</taxon>
        <taxon>Ochrophyta</taxon>
        <taxon>Bacillariophyta</taxon>
        <taxon>Coscinodiscophyceae</taxon>
        <taxon>Thalassiosirophycidae</taxon>
        <taxon>Thalassiosirales</taxon>
        <taxon>Thalassiosiraceae</taxon>
        <taxon>Thalassiosira</taxon>
    </lineage>
</organism>
<dbReference type="OrthoDB" id="445412at2759"/>
<keyword evidence="3" id="KW-1185">Reference proteome</keyword>
<protein>
    <submittedName>
        <fullName evidence="2">Uncharacterized protein</fullName>
    </submittedName>
</protein>
<reference evidence="2 3" key="1">
    <citation type="journal article" date="2012" name="Genome Biol.">
        <title>Genome and low-iron response of an oceanic diatom adapted to chronic iron limitation.</title>
        <authorList>
            <person name="Lommer M."/>
            <person name="Specht M."/>
            <person name="Roy A.S."/>
            <person name="Kraemer L."/>
            <person name="Andreson R."/>
            <person name="Gutowska M.A."/>
            <person name="Wolf J."/>
            <person name="Bergner S.V."/>
            <person name="Schilhabel M.B."/>
            <person name="Klostermeier U.C."/>
            <person name="Beiko R.G."/>
            <person name="Rosenstiel P."/>
            <person name="Hippler M."/>
            <person name="Laroche J."/>
        </authorList>
    </citation>
    <scope>NUCLEOTIDE SEQUENCE [LARGE SCALE GENOMIC DNA]</scope>
    <source>
        <strain evidence="2 3">CCMP1005</strain>
    </source>
</reference>
<feature type="region of interest" description="Disordered" evidence="1">
    <location>
        <begin position="453"/>
        <end position="479"/>
    </location>
</feature>
<evidence type="ECO:0000313" key="3">
    <source>
        <dbReference type="Proteomes" id="UP000266841"/>
    </source>
</evidence>
<evidence type="ECO:0000313" key="2">
    <source>
        <dbReference type="EMBL" id="EJK67707.1"/>
    </source>
</evidence>
<accession>K0TB88</accession>
<feature type="non-terminal residue" evidence="2">
    <location>
        <position position="536"/>
    </location>
</feature>
<name>K0TB88_THAOC</name>
<comment type="caution">
    <text evidence="2">The sequence shown here is derived from an EMBL/GenBank/DDBJ whole genome shotgun (WGS) entry which is preliminary data.</text>
</comment>
<dbReference type="EMBL" id="AGNL01012748">
    <property type="protein sequence ID" value="EJK67707.1"/>
    <property type="molecule type" value="Genomic_DNA"/>
</dbReference>
<evidence type="ECO:0000256" key="1">
    <source>
        <dbReference type="SAM" id="MobiDB-lite"/>
    </source>
</evidence>
<proteinExistence type="predicted"/>